<dbReference type="EMBL" id="FNSO01000004">
    <property type="protein sequence ID" value="SED63702.1"/>
    <property type="molecule type" value="Genomic_DNA"/>
</dbReference>
<evidence type="ECO:0000313" key="1">
    <source>
        <dbReference type="EMBL" id="SED63702.1"/>
    </source>
</evidence>
<organism evidence="1 2">
    <name type="scientific">Amycolatopsis tolypomycina</name>
    <dbReference type="NCBI Taxonomy" id="208445"/>
    <lineage>
        <taxon>Bacteria</taxon>
        <taxon>Bacillati</taxon>
        <taxon>Actinomycetota</taxon>
        <taxon>Actinomycetes</taxon>
        <taxon>Pseudonocardiales</taxon>
        <taxon>Pseudonocardiaceae</taxon>
        <taxon>Amycolatopsis</taxon>
    </lineage>
</organism>
<reference evidence="2" key="1">
    <citation type="submission" date="2016-10" db="EMBL/GenBank/DDBJ databases">
        <authorList>
            <person name="Varghese N."/>
            <person name="Submissions S."/>
        </authorList>
    </citation>
    <scope>NUCLEOTIDE SEQUENCE [LARGE SCALE GENOMIC DNA]</scope>
    <source>
        <strain evidence="2">DSM 44544</strain>
    </source>
</reference>
<dbReference type="Proteomes" id="UP000199622">
    <property type="component" value="Unassembled WGS sequence"/>
</dbReference>
<keyword evidence="2" id="KW-1185">Reference proteome</keyword>
<dbReference type="AlphaFoldDB" id="A0A1H5CA98"/>
<name>A0A1H5CA98_9PSEU</name>
<protein>
    <submittedName>
        <fullName evidence="1">Uncharacterized protein</fullName>
    </submittedName>
</protein>
<sequence>MSQDPSNIAGDVVAYVFDENGFYTRLANRAIDKVPWTSPVRYRKHGLCVCLNNVAKGLDPGTYAKYAQQPLRAGLILVGCPKFLAEVLSAASAFGIKQILGTLPHAQLYKTLRVMIPLVCPDLDVCPARQDVVKTYASPVLAQELKEYVASLR</sequence>
<accession>A0A1H5CA98</accession>
<evidence type="ECO:0000313" key="2">
    <source>
        <dbReference type="Proteomes" id="UP000199622"/>
    </source>
</evidence>
<gene>
    <name evidence="1" type="ORF">SAMN04489727_8683</name>
</gene>
<proteinExistence type="predicted"/>
<dbReference type="RefSeq" id="WP_244170590.1">
    <property type="nucleotide sequence ID" value="NZ_FNSO01000004.1"/>
</dbReference>